<gene>
    <name evidence="2" type="ORF">ALAG00032_LOCUS11168</name>
</gene>
<protein>
    <submittedName>
        <fullName evidence="2">Uncharacterized protein</fullName>
    </submittedName>
</protein>
<feature type="transmembrane region" description="Helical" evidence="1">
    <location>
        <begin position="350"/>
        <end position="376"/>
    </location>
</feature>
<evidence type="ECO:0000313" key="2">
    <source>
        <dbReference type="EMBL" id="CAE0370391.1"/>
    </source>
</evidence>
<dbReference type="EMBL" id="HBIJ01016748">
    <property type="protein sequence ID" value="CAE0370391.1"/>
    <property type="molecule type" value="Transcribed_RNA"/>
</dbReference>
<feature type="transmembrane region" description="Helical" evidence="1">
    <location>
        <begin position="312"/>
        <end position="330"/>
    </location>
</feature>
<keyword evidence="1" id="KW-1133">Transmembrane helix</keyword>
<reference evidence="2" key="1">
    <citation type="submission" date="2021-01" db="EMBL/GenBank/DDBJ databases">
        <authorList>
            <person name="Corre E."/>
            <person name="Pelletier E."/>
            <person name="Niang G."/>
            <person name="Scheremetjew M."/>
            <person name="Finn R."/>
            <person name="Kale V."/>
            <person name="Holt S."/>
            <person name="Cochrane G."/>
            <person name="Meng A."/>
            <person name="Brown T."/>
            <person name="Cohen L."/>
        </authorList>
    </citation>
    <scope>NUCLEOTIDE SEQUENCE</scope>
    <source>
        <strain evidence="2">CCMP1510</strain>
    </source>
</reference>
<organism evidence="2">
    <name type="scientific">Aureoumbra lagunensis</name>
    <dbReference type="NCBI Taxonomy" id="44058"/>
    <lineage>
        <taxon>Eukaryota</taxon>
        <taxon>Sar</taxon>
        <taxon>Stramenopiles</taxon>
        <taxon>Ochrophyta</taxon>
        <taxon>Pelagophyceae</taxon>
        <taxon>Pelagomonadales</taxon>
        <taxon>Aureoumbra</taxon>
    </lineage>
</organism>
<keyword evidence="1" id="KW-0812">Transmembrane</keyword>
<proteinExistence type="predicted"/>
<accession>A0A7S3NMQ9</accession>
<sequence length="389" mass="43411">MDYEASISKSIVAASVSLALQTCSCVTSCRCLLPSLSSDTLLAGDSNYLQPAPCTSSLEIEDEADNDDFSFGARQFLLPPNKDNLDALGYHVFTNFFCHEASERLLKSPSPFEHEYNDPTVRSHLCWRHCVEKTNATTAAAVVNNTDCECLSTCNCLDKKEDEQNGWASALARAAPIPIDCAESPSTYSTFSSYISVDCPAENITLMFSLNNLLVVVTSFTRSKRQVCWEFCAALLGDDSLVASSVDLTSKECRCFTKCDCYIQILEYYLLLIQDHQLSRIVKLMLLLVMDKMSLITLPILMRIGKLKVMRVIKSILFFVITILYIHQQHRLHFIHISVGPFVIIEGCQIFSNVLVLLMAIQYGVNVVVLLSAAVLTKTRIPLHLLLYL</sequence>
<keyword evidence="1" id="KW-0472">Membrane</keyword>
<name>A0A7S3NMQ9_9STRA</name>
<dbReference type="AlphaFoldDB" id="A0A7S3NMQ9"/>
<evidence type="ECO:0000256" key="1">
    <source>
        <dbReference type="SAM" id="Phobius"/>
    </source>
</evidence>